<evidence type="ECO:0000259" key="17">
    <source>
        <dbReference type="PROSITE" id="PS50112"/>
    </source>
</evidence>
<dbReference type="Gene3D" id="2.10.70.100">
    <property type="match status" value="1"/>
</dbReference>
<name>A0A326UCX6_THEHA</name>
<dbReference type="SMART" id="SM00065">
    <property type="entry name" value="GAF"/>
    <property type="match status" value="1"/>
</dbReference>
<dbReference type="GO" id="GO:0000166">
    <property type="term" value="F:nucleotide binding"/>
    <property type="evidence" value="ECO:0007669"/>
    <property type="project" value="UniProtKB-KW"/>
</dbReference>
<evidence type="ECO:0000256" key="4">
    <source>
        <dbReference type="ARBA" id="ARBA00022475"/>
    </source>
</evidence>
<sequence length="699" mass="79813">MEKSRQSSTEKQLEQFKYEKERMAFAQQVGSIGTFEWDLQRDINIWTPELEALYGLQPGEFGGDYASWLTWVHPEDKEQANASLQDAIHNTGVFETEFRIIRPDKQVRWLQAKGHVLYNEQKHPERMIGVNIDITERKEGEIQLARQAALLQASYDAFIVHDRQNRVLYWNRGATVIYGWTEEEILGKTLYQVLNTQFPIPLDALYELLETEPTWEGELLHTRRDGSRIVVASRWSRVEDPHTGEISYLEVNRDITEQKRTLEHIHFLAEASKQLVTAKTYQDALHSTAQSAVPTIADWCRVDLLDQGNLLERLTIVHPDISASAPLDPPLAQLAEKAIRTGKSILNPRISEQHLRELTRNEQEYQWLREQGAVSSMIVPFTVQNEAAGAITFVSAKAKRSYSEVDLAVAEELASRIALALEKVRLLKQTQEFNARLEQLVLERTEELARSYEKLRQVNTELQQSNQELQEFAYVASHDLQEPLRKIQAFGNLLEEEYGSKLEDGKAYLDRMRNAAGRMRRLINDLLTFSRVTTKAQPFTEVDLNEIAQDALDNLETRLEETRGKVEIEKLPTITADPSQMQQILQNLIGNALKFHKRDVPPRVKVYAEVSGDPPICKLYVEDNGIGFDEKYLDRIFTVFQRLHGRSEYEGTGIGLAVVRKIVERHGGIITAKSAHGEGATFIVMLPVHPKENPSDGGN</sequence>
<keyword evidence="12" id="KW-1133">Transmembrane helix</keyword>
<feature type="domain" description="PAS" evidence="17">
    <location>
        <begin position="19"/>
        <end position="91"/>
    </location>
</feature>
<evidence type="ECO:0000256" key="6">
    <source>
        <dbReference type="ARBA" id="ARBA00022553"/>
    </source>
</evidence>
<dbReference type="InterPro" id="IPR052162">
    <property type="entry name" value="Sensor_kinase/Photoreceptor"/>
</dbReference>
<comment type="caution">
    <text evidence="19">The sequence shown here is derived from an EMBL/GenBank/DDBJ whole genome shotgun (WGS) entry which is preliminary data.</text>
</comment>
<accession>A0A326UCX6</accession>
<evidence type="ECO:0000313" key="20">
    <source>
        <dbReference type="Proteomes" id="UP000248806"/>
    </source>
</evidence>
<evidence type="ECO:0000256" key="9">
    <source>
        <dbReference type="ARBA" id="ARBA00022737"/>
    </source>
</evidence>
<protein>
    <recommendedName>
        <fullName evidence="3">histidine kinase</fullName>
        <ecNumber evidence="3">2.7.13.3</ecNumber>
    </recommendedName>
</protein>
<keyword evidence="13" id="KW-0902">Two-component regulatory system</keyword>
<feature type="domain" description="PAS" evidence="17">
    <location>
        <begin position="143"/>
        <end position="197"/>
    </location>
</feature>
<dbReference type="PRINTS" id="PR00344">
    <property type="entry name" value="BCTRLSENSOR"/>
</dbReference>
<evidence type="ECO:0000256" key="8">
    <source>
        <dbReference type="ARBA" id="ARBA00022692"/>
    </source>
</evidence>
<evidence type="ECO:0000256" key="3">
    <source>
        <dbReference type="ARBA" id="ARBA00012438"/>
    </source>
</evidence>
<dbReference type="InterPro" id="IPR000014">
    <property type="entry name" value="PAS"/>
</dbReference>
<keyword evidence="10" id="KW-0547">Nucleotide-binding</keyword>
<dbReference type="PROSITE" id="PS50113">
    <property type="entry name" value="PAC"/>
    <property type="match status" value="2"/>
</dbReference>
<dbReference type="Proteomes" id="UP000248806">
    <property type="component" value="Unassembled WGS sequence"/>
</dbReference>
<evidence type="ECO:0000256" key="10">
    <source>
        <dbReference type="ARBA" id="ARBA00022741"/>
    </source>
</evidence>
<dbReference type="InterPro" id="IPR013655">
    <property type="entry name" value="PAS_fold_3"/>
</dbReference>
<dbReference type="SMART" id="SM00086">
    <property type="entry name" value="PAC"/>
    <property type="match status" value="2"/>
</dbReference>
<dbReference type="PROSITE" id="PS50112">
    <property type="entry name" value="PAS"/>
    <property type="match status" value="2"/>
</dbReference>
<keyword evidence="15" id="KW-0175">Coiled coil</keyword>
<dbReference type="InterPro" id="IPR000700">
    <property type="entry name" value="PAS-assoc_C"/>
</dbReference>
<dbReference type="SUPFAM" id="SSF55785">
    <property type="entry name" value="PYP-like sensor domain (PAS domain)"/>
    <property type="match status" value="2"/>
</dbReference>
<dbReference type="PANTHER" id="PTHR43304">
    <property type="entry name" value="PHYTOCHROME-LIKE PROTEIN CPH1"/>
    <property type="match status" value="1"/>
</dbReference>
<keyword evidence="11" id="KW-0418">Kinase</keyword>
<dbReference type="SMART" id="SM00388">
    <property type="entry name" value="HisKA"/>
    <property type="match status" value="1"/>
</dbReference>
<dbReference type="SMART" id="SM00091">
    <property type="entry name" value="PAS"/>
    <property type="match status" value="2"/>
</dbReference>
<dbReference type="Pfam" id="PF13185">
    <property type="entry name" value="GAF_2"/>
    <property type="match status" value="1"/>
</dbReference>
<feature type="domain" description="Histidine kinase" evidence="16">
    <location>
        <begin position="475"/>
        <end position="690"/>
    </location>
</feature>
<feature type="coiled-coil region" evidence="15">
    <location>
        <begin position="410"/>
        <end position="472"/>
    </location>
</feature>
<feature type="domain" description="PAC" evidence="18">
    <location>
        <begin position="94"/>
        <end position="146"/>
    </location>
</feature>
<proteinExistence type="predicted"/>
<evidence type="ECO:0000256" key="5">
    <source>
        <dbReference type="ARBA" id="ARBA00022519"/>
    </source>
</evidence>
<evidence type="ECO:0000259" key="18">
    <source>
        <dbReference type="PROSITE" id="PS50113"/>
    </source>
</evidence>
<evidence type="ECO:0000256" key="13">
    <source>
        <dbReference type="ARBA" id="ARBA00023012"/>
    </source>
</evidence>
<dbReference type="SUPFAM" id="SSF55874">
    <property type="entry name" value="ATPase domain of HSP90 chaperone/DNA topoisomerase II/histidine kinase"/>
    <property type="match status" value="1"/>
</dbReference>
<dbReference type="FunFam" id="3.30.565.10:FF:000006">
    <property type="entry name" value="Sensor histidine kinase WalK"/>
    <property type="match status" value="1"/>
</dbReference>
<evidence type="ECO:0000256" key="11">
    <source>
        <dbReference type="ARBA" id="ARBA00022777"/>
    </source>
</evidence>
<evidence type="ECO:0000256" key="2">
    <source>
        <dbReference type="ARBA" id="ARBA00004429"/>
    </source>
</evidence>
<dbReference type="InterPro" id="IPR036097">
    <property type="entry name" value="HisK_dim/P_sf"/>
</dbReference>
<comment type="subcellular location">
    <subcellularLocation>
        <location evidence="2">Cell inner membrane</location>
        <topology evidence="2">Multi-pass membrane protein</topology>
    </subcellularLocation>
</comment>
<dbReference type="SMART" id="SM00387">
    <property type="entry name" value="HATPase_c"/>
    <property type="match status" value="1"/>
</dbReference>
<dbReference type="InterPro" id="IPR013656">
    <property type="entry name" value="PAS_4"/>
</dbReference>
<dbReference type="Pfam" id="PF00512">
    <property type="entry name" value="HisKA"/>
    <property type="match status" value="1"/>
</dbReference>
<dbReference type="InterPro" id="IPR005467">
    <property type="entry name" value="His_kinase_dom"/>
</dbReference>
<dbReference type="SUPFAM" id="SSF47384">
    <property type="entry name" value="Homodimeric domain of signal transducing histidine kinase"/>
    <property type="match status" value="1"/>
</dbReference>
<evidence type="ECO:0000256" key="7">
    <source>
        <dbReference type="ARBA" id="ARBA00022679"/>
    </source>
</evidence>
<feature type="domain" description="PAC" evidence="18">
    <location>
        <begin position="213"/>
        <end position="267"/>
    </location>
</feature>
<dbReference type="InterPro" id="IPR029016">
    <property type="entry name" value="GAF-like_dom_sf"/>
</dbReference>
<keyword evidence="14" id="KW-0472">Membrane</keyword>
<dbReference type="PANTHER" id="PTHR43304:SF1">
    <property type="entry name" value="PAC DOMAIN-CONTAINING PROTEIN"/>
    <property type="match status" value="1"/>
</dbReference>
<dbReference type="Pfam" id="PF08447">
    <property type="entry name" value="PAS_3"/>
    <property type="match status" value="1"/>
</dbReference>
<dbReference type="InterPro" id="IPR003661">
    <property type="entry name" value="HisK_dim/P_dom"/>
</dbReference>
<dbReference type="CDD" id="cd00082">
    <property type="entry name" value="HisKA"/>
    <property type="match status" value="1"/>
</dbReference>
<dbReference type="AlphaFoldDB" id="A0A326UCX6"/>
<evidence type="ECO:0000256" key="1">
    <source>
        <dbReference type="ARBA" id="ARBA00000085"/>
    </source>
</evidence>
<dbReference type="Gene3D" id="3.30.450.20">
    <property type="entry name" value="PAS domain"/>
    <property type="match status" value="2"/>
</dbReference>
<evidence type="ECO:0000259" key="16">
    <source>
        <dbReference type="PROSITE" id="PS50109"/>
    </source>
</evidence>
<dbReference type="NCBIfam" id="TIGR00229">
    <property type="entry name" value="sensory_box"/>
    <property type="match status" value="2"/>
</dbReference>
<evidence type="ECO:0000256" key="14">
    <source>
        <dbReference type="ARBA" id="ARBA00023136"/>
    </source>
</evidence>
<evidence type="ECO:0000256" key="15">
    <source>
        <dbReference type="SAM" id="Coils"/>
    </source>
</evidence>
<keyword evidence="6" id="KW-0597">Phosphoprotein</keyword>
<dbReference type="FunFam" id="2.10.70.100:FF:000001">
    <property type="entry name" value="Sensory transduction histidine kinase"/>
    <property type="match status" value="1"/>
</dbReference>
<dbReference type="Gene3D" id="3.30.565.10">
    <property type="entry name" value="Histidine kinase-like ATPase, C-terminal domain"/>
    <property type="match status" value="1"/>
</dbReference>
<dbReference type="Pfam" id="PF08448">
    <property type="entry name" value="PAS_4"/>
    <property type="match status" value="1"/>
</dbReference>
<evidence type="ECO:0000313" key="19">
    <source>
        <dbReference type="EMBL" id="PZW23523.1"/>
    </source>
</evidence>
<evidence type="ECO:0000256" key="12">
    <source>
        <dbReference type="ARBA" id="ARBA00022989"/>
    </source>
</evidence>
<dbReference type="RefSeq" id="WP_111325203.1">
    <property type="nucleotide sequence ID" value="NZ_BIFX01000003.1"/>
</dbReference>
<dbReference type="CDD" id="cd00130">
    <property type="entry name" value="PAS"/>
    <property type="match status" value="2"/>
</dbReference>
<dbReference type="OrthoDB" id="9794845at2"/>
<dbReference type="GO" id="GO:0005886">
    <property type="term" value="C:plasma membrane"/>
    <property type="evidence" value="ECO:0007669"/>
    <property type="project" value="UniProtKB-SubCell"/>
</dbReference>
<dbReference type="Pfam" id="PF02518">
    <property type="entry name" value="HATPase_c"/>
    <property type="match status" value="1"/>
</dbReference>
<keyword evidence="4" id="KW-1003">Cell membrane</keyword>
<dbReference type="InterPro" id="IPR003594">
    <property type="entry name" value="HATPase_dom"/>
</dbReference>
<dbReference type="GO" id="GO:0000155">
    <property type="term" value="F:phosphorelay sensor kinase activity"/>
    <property type="evidence" value="ECO:0007669"/>
    <property type="project" value="InterPro"/>
</dbReference>
<keyword evidence="5" id="KW-0997">Cell inner membrane</keyword>
<dbReference type="InterPro" id="IPR035965">
    <property type="entry name" value="PAS-like_dom_sf"/>
</dbReference>
<organism evidence="19 20">
    <name type="scientific">Thermosporothrix hazakensis</name>
    <dbReference type="NCBI Taxonomy" id="644383"/>
    <lineage>
        <taxon>Bacteria</taxon>
        <taxon>Bacillati</taxon>
        <taxon>Chloroflexota</taxon>
        <taxon>Ktedonobacteria</taxon>
        <taxon>Ktedonobacterales</taxon>
        <taxon>Thermosporotrichaceae</taxon>
        <taxon>Thermosporothrix</taxon>
    </lineage>
</organism>
<dbReference type="EMBL" id="QKUF01000025">
    <property type="protein sequence ID" value="PZW23523.1"/>
    <property type="molecule type" value="Genomic_DNA"/>
</dbReference>
<reference evidence="19 20" key="1">
    <citation type="submission" date="2018-06" db="EMBL/GenBank/DDBJ databases">
        <title>Genomic Encyclopedia of Archaeal and Bacterial Type Strains, Phase II (KMG-II): from individual species to whole genera.</title>
        <authorList>
            <person name="Goeker M."/>
        </authorList>
    </citation>
    <scope>NUCLEOTIDE SEQUENCE [LARGE SCALE GENOMIC DNA]</scope>
    <source>
        <strain evidence="19 20">ATCC BAA-1881</strain>
    </source>
</reference>
<dbReference type="EC" id="2.7.13.3" evidence="3"/>
<dbReference type="InterPro" id="IPR004358">
    <property type="entry name" value="Sig_transdc_His_kin-like_C"/>
</dbReference>
<dbReference type="SUPFAM" id="SSF55781">
    <property type="entry name" value="GAF domain-like"/>
    <property type="match status" value="1"/>
</dbReference>
<dbReference type="InterPro" id="IPR001610">
    <property type="entry name" value="PAC"/>
</dbReference>
<keyword evidence="8" id="KW-0812">Transmembrane</keyword>
<dbReference type="Gene3D" id="1.10.287.130">
    <property type="match status" value="1"/>
</dbReference>
<comment type="catalytic activity">
    <reaction evidence="1">
        <text>ATP + protein L-histidine = ADP + protein N-phospho-L-histidine.</text>
        <dbReference type="EC" id="2.7.13.3"/>
    </reaction>
</comment>
<keyword evidence="7" id="KW-0808">Transferase</keyword>
<keyword evidence="9" id="KW-0677">Repeat</keyword>
<keyword evidence="20" id="KW-1185">Reference proteome</keyword>
<gene>
    <name evidence="19" type="ORF">EI42_04906</name>
</gene>
<dbReference type="InterPro" id="IPR036890">
    <property type="entry name" value="HATPase_C_sf"/>
</dbReference>
<dbReference type="Gene3D" id="3.30.450.40">
    <property type="match status" value="1"/>
</dbReference>
<dbReference type="InterPro" id="IPR003018">
    <property type="entry name" value="GAF"/>
</dbReference>
<dbReference type="PROSITE" id="PS50109">
    <property type="entry name" value="HIS_KIN"/>
    <property type="match status" value="1"/>
</dbReference>